<dbReference type="RefSeq" id="WP_141351615.1">
    <property type="nucleotide sequence ID" value="NZ_BARA01000029.1"/>
</dbReference>
<feature type="compositionally biased region" description="Basic and acidic residues" evidence="1">
    <location>
        <begin position="1"/>
        <end position="18"/>
    </location>
</feature>
<gene>
    <name evidence="2" type="ORF">GCM10007872_18530</name>
</gene>
<protein>
    <submittedName>
        <fullName evidence="2">Uncharacterized protein</fullName>
    </submittedName>
</protein>
<keyword evidence="3" id="KW-1185">Reference proteome</keyword>
<dbReference type="AlphaFoldDB" id="A0AA37SJ98"/>
<proteinExistence type="predicted"/>
<dbReference type="EMBL" id="BSNZ01000009">
    <property type="protein sequence ID" value="GLQ84945.1"/>
    <property type="molecule type" value="Genomic_DNA"/>
</dbReference>
<dbReference type="Proteomes" id="UP001156708">
    <property type="component" value="Unassembled WGS sequence"/>
</dbReference>
<reference evidence="3" key="1">
    <citation type="journal article" date="2019" name="Int. J. Syst. Evol. Microbiol.">
        <title>The Global Catalogue of Microorganisms (GCM) 10K type strain sequencing project: providing services to taxonomists for standard genome sequencing and annotation.</title>
        <authorList>
            <consortium name="The Broad Institute Genomics Platform"/>
            <consortium name="The Broad Institute Genome Sequencing Center for Infectious Disease"/>
            <person name="Wu L."/>
            <person name="Ma J."/>
        </authorList>
    </citation>
    <scope>NUCLEOTIDE SEQUENCE [LARGE SCALE GENOMIC DNA]</scope>
    <source>
        <strain evidence="3">NBRC 12467</strain>
    </source>
</reference>
<feature type="region of interest" description="Disordered" evidence="1">
    <location>
        <begin position="1"/>
        <end position="25"/>
    </location>
</feature>
<sequence length="64" mass="7044">MVDSLKFGERSDHLDRANPEPSFPACRQEGVETVRATPWLPSRGEETVQTTNMLAGMAVKAEVV</sequence>
<evidence type="ECO:0000313" key="3">
    <source>
        <dbReference type="Proteomes" id="UP001156708"/>
    </source>
</evidence>
<evidence type="ECO:0000313" key="2">
    <source>
        <dbReference type="EMBL" id="GLQ84945.1"/>
    </source>
</evidence>
<organism evidence="2 3">
    <name type="scientific">Gluconobacter sphaericus NBRC 12467</name>
    <dbReference type="NCBI Taxonomy" id="1307951"/>
    <lineage>
        <taxon>Bacteria</taxon>
        <taxon>Pseudomonadati</taxon>
        <taxon>Pseudomonadota</taxon>
        <taxon>Alphaproteobacteria</taxon>
        <taxon>Acetobacterales</taxon>
        <taxon>Acetobacteraceae</taxon>
        <taxon>Gluconobacter</taxon>
    </lineage>
</organism>
<accession>A0AA37SJ98</accession>
<name>A0AA37SJ98_9PROT</name>
<evidence type="ECO:0000256" key="1">
    <source>
        <dbReference type="SAM" id="MobiDB-lite"/>
    </source>
</evidence>
<comment type="caution">
    <text evidence="2">The sequence shown here is derived from an EMBL/GenBank/DDBJ whole genome shotgun (WGS) entry which is preliminary data.</text>
</comment>